<proteinExistence type="predicted"/>
<evidence type="ECO:0000256" key="1">
    <source>
        <dbReference type="SAM" id="SignalP"/>
    </source>
</evidence>
<feature type="chain" id="PRO_5004372316" evidence="1">
    <location>
        <begin position="49"/>
        <end position="175"/>
    </location>
</feature>
<feature type="signal peptide" evidence="1">
    <location>
        <begin position="1"/>
        <end position="48"/>
    </location>
</feature>
<dbReference type="EMBL" id="AP013058">
    <property type="protein sequence ID" value="BAN23914.1"/>
    <property type="molecule type" value="Genomic_DNA"/>
</dbReference>
<name>R4WI43_9BURK</name>
<organism evidence="2 3">
    <name type="scientific">Caballeronia insecticola</name>
    <dbReference type="NCBI Taxonomy" id="758793"/>
    <lineage>
        <taxon>Bacteria</taxon>
        <taxon>Pseudomonadati</taxon>
        <taxon>Pseudomonadota</taxon>
        <taxon>Betaproteobacteria</taxon>
        <taxon>Burkholderiales</taxon>
        <taxon>Burkholderiaceae</taxon>
        <taxon>Caballeronia</taxon>
    </lineage>
</organism>
<keyword evidence="1" id="KW-0732">Signal</keyword>
<dbReference type="AlphaFoldDB" id="R4WI43"/>
<reference evidence="2 3" key="1">
    <citation type="journal article" date="2013" name="Genome Announc.">
        <title>Complete Genome Sequence of Burkholderia sp. Strain RPE64, Bacterial Symbiont of the Bean Bug Riptortus pedestris.</title>
        <authorList>
            <person name="Shibata T.F."/>
            <person name="Maeda T."/>
            <person name="Nikoh N."/>
            <person name="Yamaguchi K."/>
            <person name="Oshima K."/>
            <person name="Hattori M."/>
            <person name="Nishiyama T."/>
            <person name="Hasebe M."/>
            <person name="Fukatsu T."/>
            <person name="Kikuchi Y."/>
            <person name="Shigenobu S."/>
        </authorList>
    </citation>
    <scope>NUCLEOTIDE SEQUENCE [LARGE SCALE GENOMIC DNA]</scope>
</reference>
<dbReference type="PATRIC" id="fig|758793.3.peg.2164"/>
<evidence type="ECO:0000313" key="3">
    <source>
        <dbReference type="Proteomes" id="UP000013966"/>
    </source>
</evidence>
<accession>R4WI43</accession>
<gene>
    <name evidence="2" type="ORF">BRPE64_ACDS21600</name>
</gene>
<sequence length="175" mass="17998">MSMRGSTWRYTAISQETSMKQELRTALLSLFMSALAPCALVASPAAHAGNFADAAITKGQAGGGVPAEMDLLGSPGTYSDPYGAPTNGRGGQRGPITNAQTTQGVSPTDKLLAQQNGYVGNPAAGAQLRATARKNDTKTMMQPQGAAATLYPAPAGLKPPAANAARARDIYKSPY</sequence>
<dbReference type="HOGENOM" id="CLU_1529784_0_0_4"/>
<keyword evidence="3" id="KW-1185">Reference proteome</keyword>
<reference evidence="2 3" key="2">
    <citation type="journal article" date="2018" name="Int. J. Syst. Evol. Microbiol.">
        <title>Burkholderia insecticola sp. nov., a gut symbiotic bacterium of the bean bug Riptortus pedestris.</title>
        <authorList>
            <person name="Takeshita K."/>
            <person name="Tamaki H."/>
            <person name="Ohbayashi T."/>
            <person name="Meng X.-Y."/>
            <person name="Sone T."/>
            <person name="Mitani Y."/>
            <person name="Peeters C."/>
            <person name="Kikuchi Y."/>
            <person name="Vandamme P."/>
        </authorList>
    </citation>
    <scope>NUCLEOTIDE SEQUENCE [LARGE SCALE GENOMIC DNA]</scope>
    <source>
        <strain evidence="2">RPE64</strain>
    </source>
</reference>
<dbReference type="KEGG" id="buo:BRPE64_ACDS21600"/>
<evidence type="ECO:0000313" key="2">
    <source>
        <dbReference type="EMBL" id="BAN23914.1"/>
    </source>
</evidence>
<protein>
    <submittedName>
        <fullName evidence="2">Uncharacterized protein</fullName>
    </submittedName>
</protein>
<dbReference type="Proteomes" id="UP000013966">
    <property type="component" value="Chromosome 1"/>
</dbReference>